<dbReference type="GeneTree" id="ENSGT00940000158091"/>
<dbReference type="InterPro" id="IPR001394">
    <property type="entry name" value="Peptidase_C19_UCH"/>
</dbReference>
<dbReference type="InterPro" id="IPR038765">
    <property type="entry name" value="Papain-like_cys_pep_sf"/>
</dbReference>
<name>H2Z7G1_CIOSA</name>
<dbReference type="GO" id="GO:0000082">
    <property type="term" value="P:G1/S transition of mitotic cell cycle"/>
    <property type="evidence" value="ECO:0007669"/>
    <property type="project" value="TreeGrafter"/>
</dbReference>
<dbReference type="PANTHER" id="PTHR24006:SF915">
    <property type="entry name" value="UBIQUITIN CARBOXYL-TERMINAL HYDROLASE-RELATED"/>
    <property type="match status" value="1"/>
</dbReference>
<feature type="compositionally biased region" description="Polar residues" evidence="1">
    <location>
        <begin position="86"/>
        <end position="99"/>
    </location>
</feature>
<organism evidence="3 4">
    <name type="scientific">Ciona savignyi</name>
    <name type="common">Pacific transparent sea squirt</name>
    <dbReference type="NCBI Taxonomy" id="51511"/>
    <lineage>
        <taxon>Eukaryota</taxon>
        <taxon>Metazoa</taxon>
        <taxon>Chordata</taxon>
        <taxon>Tunicata</taxon>
        <taxon>Ascidiacea</taxon>
        <taxon>Phlebobranchia</taxon>
        <taxon>Cionidae</taxon>
        <taxon>Ciona</taxon>
    </lineage>
</organism>
<dbReference type="GO" id="GO:0005829">
    <property type="term" value="C:cytosol"/>
    <property type="evidence" value="ECO:0007669"/>
    <property type="project" value="TreeGrafter"/>
</dbReference>
<accession>H2Z7G1</accession>
<dbReference type="PROSITE" id="PS50235">
    <property type="entry name" value="USP_3"/>
    <property type="match status" value="1"/>
</dbReference>
<feature type="region of interest" description="Disordered" evidence="1">
    <location>
        <begin position="42"/>
        <end position="63"/>
    </location>
</feature>
<reference evidence="3" key="2">
    <citation type="submission" date="2025-08" db="UniProtKB">
        <authorList>
            <consortium name="Ensembl"/>
        </authorList>
    </citation>
    <scope>IDENTIFICATION</scope>
</reference>
<reference evidence="4" key="1">
    <citation type="submission" date="2003-08" db="EMBL/GenBank/DDBJ databases">
        <authorList>
            <person name="Birren B."/>
            <person name="Nusbaum C."/>
            <person name="Abebe A."/>
            <person name="Abouelleil A."/>
            <person name="Adekoya E."/>
            <person name="Ait-zahra M."/>
            <person name="Allen N."/>
            <person name="Allen T."/>
            <person name="An P."/>
            <person name="Anderson M."/>
            <person name="Anderson S."/>
            <person name="Arachchi H."/>
            <person name="Armbruster J."/>
            <person name="Bachantsang P."/>
            <person name="Baldwin J."/>
            <person name="Barry A."/>
            <person name="Bayul T."/>
            <person name="Blitshsteyn B."/>
            <person name="Bloom T."/>
            <person name="Blye J."/>
            <person name="Boguslavskiy L."/>
            <person name="Borowsky M."/>
            <person name="Boukhgalter B."/>
            <person name="Brunache A."/>
            <person name="Butler J."/>
            <person name="Calixte N."/>
            <person name="Calvo S."/>
            <person name="Camarata J."/>
            <person name="Campo K."/>
            <person name="Chang J."/>
            <person name="Cheshatsang Y."/>
            <person name="Citroen M."/>
            <person name="Collymore A."/>
            <person name="Considine T."/>
            <person name="Cook A."/>
            <person name="Cooke P."/>
            <person name="Corum B."/>
            <person name="Cuomo C."/>
            <person name="David R."/>
            <person name="Dawoe T."/>
            <person name="Degray S."/>
            <person name="Dodge S."/>
            <person name="Dooley K."/>
            <person name="Dorje P."/>
            <person name="Dorjee K."/>
            <person name="Dorris L."/>
            <person name="Duffey N."/>
            <person name="Dupes A."/>
            <person name="Elkins T."/>
            <person name="Engels R."/>
            <person name="Erickson J."/>
            <person name="Farina A."/>
            <person name="Faro S."/>
            <person name="Ferreira P."/>
            <person name="Fischer H."/>
            <person name="Fitzgerald M."/>
            <person name="Foley K."/>
            <person name="Gage D."/>
            <person name="Galagan J."/>
            <person name="Gearin G."/>
            <person name="Gnerre S."/>
            <person name="Gnirke A."/>
            <person name="Goyette A."/>
            <person name="Graham J."/>
            <person name="Grandbois E."/>
            <person name="Gyaltsen K."/>
            <person name="Hafez N."/>
            <person name="Hagopian D."/>
            <person name="Hagos B."/>
            <person name="Hall J."/>
            <person name="Hatcher B."/>
            <person name="Heller A."/>
            <person name="Higgins H."/>
            <person name="Honan T."/>
            <person name="Horn A."/>
            <person name="Houde N."/>
            <person name="Hughes L."/>
            <person name="Hulme W."/>
            <person name="Husby E."/>
            <person name="Iliev I."/>
            <person name="Jaffe D."/>
            <person name="Jones C."/>
            <person name="Kamal M."/>
            <person name="Kamat A."/>
            <person name="Kamvysselis M."/>
            <person name="Karlsson E."/>
            <person name="Kells C."/>
            <person name="Kieu A."/>
            <person name="Kisner P."/>
            <person name="Kodira C."/>
            <person name="Kulbokas E."/>
            <person name="Labutti K."/>
            <person name="Lama D."/>
            <person name="Landers T."/>
            <person name="Leger J."/>
            <person name="Levine S."/>
            <person name="Lewis D."/>
            <person name="Lewis T."/>
            <person name="Lindblad-toh K."/>
            <person name="Liu X."/>
            <person name="Lokyitsang T."/>
            <person name="Lokyitsang Y."/>
            <person name="Lucien O."/>
            <person name="Lui A."/>
            <person name="Ma L.J."/>
            <person name="Mabbitt R."/>
            <person name="Macdonald J."/>
            <person name="Maclean C."/>
            <person name="Major J."/>
            <person name="Manning J."/>
            <person name="Marabella R."/>
            <person name="Maru K."/>
            <person name="Matthews C."/>
            <person name="Mauceli E."/>
            <person name="Mccarthy M."/>
            <person name="Mcdonough S."/>
            <person name="Mcghee T."/>
            <person name="Meldrim J."/>
            <person name="Meneus L."/>
            <person name="Mesirov J."/>
            <person name="Mihalev A."/>
            <person name="Mihova T."/>
            <person name="Mikkelsen T."/>
            <person name="Mlenga V."/>
            <person name="Moru K."/>
            <person name="Mozes J."/>
            <person name="Mulrain L."/>
            <person name="Munson G."/>
            <person name="Naylor J."/>
            <person name="Newes C."/>
            <person name="Nguyen C."/>
            <person name="Nguyen N."/>
            <person name="Nguyen T."/>
            <person name="Nicol R."/>
            <person name="Nielsen C."/>
            <person name="Nizzari M."/>
            <person name="Norbu C."/>
            <person name="Norbu N."/>
            <person name="O'donnell P."/>
            <person name="Okoawo O."/>
            <person name="O'leary S."/>
            <person name="Omotosho B."/>
            <person name="O'neill K."/>
            <person name="Osman S."/>
            <person name="Parker S."/>
            <person name="Perrin D."/>
            <person name="Phunkhang P."/>
            <person name="Piqani B."/>
            <person name="Purcell S."/>
            <person name="Rachupka T."/>
            <person name="Ramasamy U."/>
            <person name="Rameau R."/>
            <person name="Ray V."/>
            <person name="Raymond C."/>
            <person name="Retta R."/>
            <person name="Richardson S."/>
            <person name="Rise C."/>
            <person name="Rodriguez J."/>
            <person name="Rogers J."/>
            <person name="Rogov P."/>
            <person name="Rutman M."/>
            <person name="Schupbach R."/>
            <person name="Seaman C."/>
            <person name="Settipalli S."/>
            <person name="Sharpe T."/>
            <person name="Sheridan J."/>
            <person name="Sherpa N."/>
            <person name="Shi J."/>
            <person name="Smirnov S."/>
            <person name="Smith C."/>
            <person name="Sougnez C."/>
            <person name="Spencer B."/>
            <person name="Stalker J."/>
            <person name="Stange-thomann N."/>
            <person name="Stavropoulos S."/>
            <person name="Stetson K."/>
            <person name="Stone C."/>
            <person name="Stone S."/>
            <person name="Stubbs M."/>
            <person name="Talamas J."/>
            <person name="Tchuinga P."/>
            <person name="Tenzing P."/>
            <person name="Tesfaye S."/>
            <person name="Theodore J."/>
            <person name="Thoulutsang Y."/>
            <person name="Topham K."/>
            <person name="Towey S."/>
            <person name="Tsamla T."/>
            <person name="Tsomo N."/>
            <person name="Vallee D."/>
            <person name="Vassiliev H."/>
            <person name="Venkataraman V."/>
            <person name="Vinson J."/>
            <person name="Vo A."/>
            <person name="Wade C."/>
            <person name="Wang S."/>
            <person name="Wangchuk T."/>
            <person name="Wangdi T."/>
            <person name="Whittaker C."/>
            <person name="Wilkinson J."/>
            <person name="Wu Y."/>
            <person name="Wyman D."/>
            <person name="Yadav S."/>
            <person name="Yang S."/>
            <person name="Yang X."/>
            <person name="Yeager S."/>
            <person name="Yee E."/>
            <person name="Young G."/>
            <person name="Zainoun J."/>
            <person name="Zembeck L."/>
            <person name="Zimmer A."/>
            <person name="Zody M."/>
            <person name="Lander E."/>
        </authorList>
    </citation>
    <scope>NUCLEOTIDE SEQUENCE [LARGE SCALE GENOMIC DNA]</scope>
</reference>
<dbReference type="Proteomes" id="UP000007875">
    <property type="component" value="Unassembled WGS sequence"/>
</dbReference>
<dbReference type="InterPro" id="IPR028889">
    <property type="entry name" value="USP"/>
</dbReference>
<dbReference type="GO" id="GO:0016579">
    <property type="term" value="P:protein deubiquitination"/>
    <property type="evidence" value="ECO:0007669"/>
    <property type="project" value="InterPro"/>
</dbReference>
<reference evidence="3" key="3">
    <citation type="submission" date="2025-09" db="UniProtKB">
        <authorList>
            <consortium name="Ensembl"/>
        </authorList>
    </citation>
    <scope>IDENTIFICATION</scope>
</reference>
<dbReference type="PROSITE" id="PS00972">
    <property type="entry name" value="USP_1"/>
    <property type="match status" value="1"/>
</dbReference>
<sequence length="621" mass="71026">MKRRRTFDNCSPTLGRRASANQQTPDSLTKKVLHDFRKAKSECRVSPNGDGKENTSPNSCSWNKTLDQRSFYGPQHEMNNNTFFTSITPNKYRPQSLQGKTPVRRSLSLGNSQNDCKNETTPKKSIFDSDGNNNNNNESGIDHVKPLTESGNLIPTNNNGGFQNLGNTCYMNSVLQSLLRIIPFQRELLRVRNQLRNQLHSDSLLTTMVNLMNHGGNSKIEKRVLLRKFKRAVSSSASQFHGYAQHDAHEFLRLCLDILQEDVGRVNKTMTPTDKVTCPVASNFSFKIKQEIICSNCKFITNKEEELLDLPLHLQHRENNNKPMDLQNLVDLSFKREEVEHKCEKCGRDKANVTRTITKLPRIMMMYLERYSYNQSSDVSEKLREKVQLSSFISFGHLCDGDVIMASPNEPDTRNDVIGDDVFETSVNGNNNNTEKETDKQLDFGFGDFDECNNNAAPSDVICVEDDEREEAELEQAIQLSRLQYFNDHKDIEEQPEEMTEEQQMILAMQLSMQDSFEQDDDDGQIKSNIEMNVNHNCQSNAKGDLPHSYKVVSIVSHKGGSSKFGHYVSDVRNTSDSWNCYDDEFVESIQERNVLFGRQSTAYLLFYVHKELLDLSPKER</sequence>
<dbReference type="FunCoup" id="H2Z7G1">
    <property type="interactions" value="3"/>
</dbReference>
<evidence type="ECO:0000313" key="3">
    <source>
        <dbReference type="Ensembl" id="ENSCSAVP00000013523.1"/>
    </source>
</evidence>
<feature type="region of interest" description="Disordered" evidence="1">
    <location>
        <begin position="86"/>
        <end position="141"/>
    </location>
</feature>
<evidence type="ECO:0000256" key="1">
    <source>
        <dbReference type="SAM" id="MobiDB-lite"/>
    </source>
</evidence>
<dbReference type="InterPro" id="IPR018200">
    <property type="entry name" value="USP_CS"/>
</dbReference>
<dbReference type="GO" id="GO:0004843">
    <property type="term" value="F:cysteine-type deubiquitinase activity"/>
    <property type="evidence" value="ECO:0007669"/>
    <property type="project" value="InterPro"/>
</dbReference>
<dbReference type="CDD" id="cd02257">
    <property type="entry name" value="Peptidase_C19"/>
    <property type="match status" value="1"/>
</dbReference>
<feature type="compositionally biased region" description="Basic and acidic residues" evidence="1">
    <location>
        <begin position="116"/>
        <end position="127"/>
    </location>
</feature>
<dbReference type="AlphaFoldDB" id="H2Z7G1"/>
<evidence type="ECO:0000259" key="2">
    <source>
        <dbReference type="PROSITE" id="PS50235"/>
    </source>
</evidence>
<dbReference type="HOGENOM" id="CLU_440013_0_0_1"/>
<evidence type="ECO:0000313" key="4">
    <source>
        <dbReference type="Proteomes" id="UP000007875"/>
    </source>
</evidence>
<dbReference type="SUPFAM" id="SSF54001">
    <property type="entry name" value="Cysteine proteinases"/>
    <property type="match status" value="1"/>
</dbReference>
<feature type="compositionally biased region" description="Polar residues" evidence="1">
    <location>
        <begin position="54"/>
        <end position="63"/>
    </location>
</feature>
<dbReference type="Ensembl" id="ENSCSAVT00000013679.1">
    <property type="protein sequence ID" value="ENSCSAVP00000013523.1"/>
    <property type="gene ID" value="ENSCSAVG00000007930.1"/>
</dbReference>
<dbReference type="GO" id="GO:0005634">
    <property type="term" value="C:nucleus"/>
    <property type="evidence" value="ECO:0007669"/>
    <property type="project" value="TreeGrafter"/>
</dbReference>
<dbReference type="Pfam" id="PF00443">
    <property type="entry name" value="UCH"/>
    <property type="match status" value="1"/>
</dbReference>
<dbReference type="OMA" id="QELWRAY"/>
<feature type="region of interest" description="Disordered" evidence="1">
    <location>
        <begin position="1"/>
        <end position="25"/>
    </location>
</feature>
<dbReference type="InParanoid" id="H2Z7G1"/>
<dbReference type="STRING" id="51511.ENSCSAVP00000013523"/>
<feature type="domain" description="USP" evidence="2">
    <location>
        <begin position="160"/>
        <end position="611"/>
    </location>
</feature>
<proteinExistence type="predicted"/>
<dbReference type="eggNOG" id="KOG1868">
    <property type="taxonomic scope" value="Eukaryota"/>
</dbReference>
<dbReference type="Gene3D" id="3.90.70.10">
    <property type="entry name" value="Cysteine proteinases"/>
    <property type="match status" value="1"/>
</dbReference>
<dbReference type="InterPro" id="IPR050164">
    <property type="entry name" value="Peptidase_C19"/>
</dbReference>
<keyword evidence="4" id="KW-1185">Reference proteome</keyword>
<dbReference type="PANTHER" id="PTHR24006">
    <property type="entry name" value="UBIQUITIN CARBOXYL-TERMINAL HYDROLASE"/>
    <property type="match status" value="1"/>
</dbReference>
<protein>
    <recommendedName>
        <fullName evidence="2">USP domain-containing protein</fullName>
    </recommendedName>
</protein>